<gene>
    <name evidence="9" type="primary">hag_3</name>
    <name evidence="8" type="ORF">CNEO_41739</name>
    <name evidence="9" type="ORF">CNEONATNEC25_03190</name>
</gene>
<dbReference type="GO" id="GO:0009288">
    <property type="term" value="C:bacterial-type flagellum"/>
    <property type="evidence" value="ECO:0007669"/>
    <property type="project" value="UniProtKB-SubCell"/>
</dbReference>
<reference evidence="9 10" key="1">
    <citation type="submission" date="2018-06" db="EMBL/GenBank/DDBJ databases">
        <authorList>
            <consortium name="IHU Genomes"/>
        </authorList>
    </citation>
    <scope>NUCLEOTIDE SEQUENCE [LARGE SCALE GENOMIC DNA]</scope>
    <source>
        <strain evidence="9 10">NEC25</strain>
    </source>
</reference>
<keyword evidence="5" id="KW-0175">Coiled coil</keyword>
<keyword evidence="3 4" id="KW-0975">Bacterial flagellum</keyword>
<keyword evidence="9" id="KW-0282">Flagellum</keyword>
<evidence type="ECO:0000256" key="5">
    <source>
        <dbReference type="SAM" id="Coils"/>
    </source>
</evidence>
<dbReference type="InterPro" id="IPR042187">
    <property type="entry name" value="Flagellin_C_sub2"/>
</dbReference>
<evidence type="ECO:0000313" key="8">
    <source>
        <dbReference type="EMBL" id="CAG9705259.1"/>
    </source>
</evidence>
<evidence type="ECO:0000256" key="2">
    <source>
        <dbReference type="ARBA" id="ARBA00020110"/>
    </source>
</evidence>
<comment type="similarity">
    <text evidence="1 4">Belongs to the bacterial flagellin family.</text>
</comment>
<evidence type="ECO:0000256" key="4">
    <source>
        <dbReference type="RuleBase" id="RU362073"/>
    </source>
</evidence>
<dbReference type="GO" id="GO:0005198">
    <property type="term" value="F:structural molecule activity"/>
    <property type="evidence" value="ECO:0007669"/>
    <property type="project" value="UniProtKB-UniRule"/>
</dbReference>
<dbReference type="Pfam" id="PF00669">
    <property type="entry name" value="Flagellin_N"/>
    <property type="match status" value="1"/>
</dbReference>
<keyword evidence="9" id="KW-0966">Cell projection</keyword>
<evidence type="ECO:0000259" key="6">
    <source>
        <dbReference type="Pfam" id="PF00669"/>
    </source>
</evidence>
<proteinExistence type="inferred from homology"/>
<dbReference type="Gene3D" id="1.20.1330.10">
    <property type="entry name" value="f41 fragment of flagellin, N-terminal domain"/>
    <property type="match status" value="1"/>
</dbReference>
<sequence length="280" mass="30465">MRLNHNMYSLGIFKTYSRNVDNYSKAMNNASTGYKINSAKDNPNKIAQAETLRMTVIGRNAASSNIQDTSSMLQTFDGALQEMNNNVSRLKQLTVQAATETINDEDRAVIQKEIEGIKSSLNDLANNTEFNGVKLSDNLVTDNANTTRFMKTTIGTLSGEVIDIPRFNVSTDALKIDDIDVTSIAGAQASLEKVDDAVVCLTDIRSRYGAIQSRLDDTSDSMSEISDVLTSAQSSLADADIAKEVIEITKNKILIDSGIGLMAQSNKLPQDALNILANVR</sequence>
<comment type="subcellular location">
    <subcellularLocation>
        <location evidence="4">Secreted</location>
    </subcellularLocation>
    <subcellularLocation>
        <location evidence="4">Bacterial flagellum</location>
    </subcellularLocation>
</comment>
<dbReference type="Pfam" id="PF00700">
    <property type="entry name" value="Flagellin_C"/>
    <property type="match status" value="1"/>
</dbReference>
<accession>A0A650MKK3</accession>
<dbReference type="PANTHER" id="PTHR42792">
    <property type="entry name" value="FLAGELLIN"/>
    <property type="match status" value="1"/>
</dbReference>
<keyword evidence="4" id="KW-0964">Secreted</keyword>
<dbReference type="EMBL" id="UWJD01000002">
    <property type="protein sequence ID" value="VCT85587.1"/>
    <property type="molecule type" value="Genomic_DNA"/>
</dbReference>
<dbReference type="AlphaFoldDB" id="A0A650MKK3"/>
<feature type="domain" description="Flagellin C-terminal" evidence="7">
    <location>
        <begin position="191"/>
        <end position="276"/>
    </location>
</feature>
<dbReference type="InterPro" id="IPR001492">
    <property type="entry name" value="Flagellin"/>
</dbReference>
<dbReference type="Proteomes" id="UP000431451">
    <property type="component" value="Unassembled WGS sequence"/>
</dbReference>
<dbReference type="PRINTS" id="PR00207">
    <property type="entry name" value="FLAGELLIN"/>
</dbReference>
<feature type="domain" description="Flagellin N-terminal" evidence="6">
    <location>
        <begin position="4"/>
        <end position="137"/>
    </location>
</feature>
<name>A0A650MKK3_9CLOT</name>
<organism evidence="9 10">
    <name type="scientific">Clostridium neonatale</name>
    <dbReference type="NCBI Taxonomy" id="137838"/>
    <lineage>
        <taxon>Bacteria</taxon>
        <taxon>Bacillati</taxon>
        <taxon>Bacillota</taxon>
        <taxon>Clostridia</taxon>
        <taxon>Eubacteriales</taxon>
        <taxon>Clostridiaceae</taxon>
        <taxon>Clostridium</taxon>
    </lineage>
</organism>
<dbReference type="RefSeq" id="WP_125148953.1">
    <property type="nucleotide sequence ID" value="NZ_CAKJVE010000004.1"/>
</dbReference>
<feature type="coiled-coil region" evidence="5">
    <location>
        <begin position="73"/>
        <end position="100"/>
    </location>
</feature>
<evidence type="ECO:0000256" key="3">
    <source>
        <dbReference type="ARBA" id="ARBA00023143"/>
    </source>
</evidence>
<evidence type="ECO:0000256" key="1">
    <source>
        <dbReference type="ARBA" id="ARBA00005709"/>
    </source>
</evidence>
<dbReference type="InterPro" id="IPR001029">
    <property type="entry name" value="Flagellin_N"/>
</dbReference>
<dbReference type="EMBL" id="CAKJVE010000004">
    <property type="protein sequence ID" value="CAG9705259.1"/>
    <property type="molecule type" value="Genomic_DNA"/>
</dbReference>
<dbReference type="Gene3D" id="6.10.10.10">
    <property type="entry name" value="Flagellar export chaperone, C-terminal domain"/>
    <property type="match status" value="1"/>
</dbReference>
<dbReference type="GO" id="GO:0005576">
    <property type="term" value="C:extracellular region"/>
    <property type="evidence" value="ECO:0007669"/>
    <property type="project" value="UniProtKB-SubCell"/>
</dbReference>
<dbReference type="Proteomes" id="UP000789738">
    <property type="component" value="Unassembled WGS sequence"/>
</dbReference>
<evidence type="ECO:0000313" key="10">
    <source>
        <dbReference type="Proteomes" id="UP000431451"/>
    </source>
</evidence>
<protein>
    <recommendedName>
        <fullName evidence="2 4">Flagellin</fullName>
    </recommendedName>
</protein>
<dbReference type="PANTHER" id="PTHR42792:SF2">
    <property type="entry name" value="FLAGELLIN"/>
    <property type="match status" value="1"/>
</dbReference>
<reference evidence="8" key="2">
    <citation type="submission" date="2021-10" db="EMBL/GenBank/DDBJ databases">
        <authorList>
            <person name="Mesa V."/>
        </authorList>
    </citation>
    <scope>NUCLEOTIDE SEQUENCE</scope>
    <source>
        <strain evidence="8">CC3_PB</strain>
    </source>
</reference>
<dbReference type="SUPFAM" id="SSF64518">
    <property type="entry name" value="Phase 1 flagellin"/>
    <property type="match status" value="1"/>
</dbReference>
<dbReference type="InterPro" id="IPR046358">
    <property type="entry name" value="Flagellin_C"/>
</dbReference>
<evidence type="ECO:0000259" key="7">
    <source>
        <dbReference type="Pfam" id="PF00700"/>
    </source>
</evidence>
<comment type="function">
    <text evidence="4">Flagellin is the subunit protein which polymerizes to form the filaments of bacterial flagella.</text>
</comment>
<evidence type="ECO:0000313" key="9">
    <source>
        <dbReference type="EMBL" id="VCT85587.1"/>
    </source>
</evidence>
<keyword evidence="9" id="KW-0969">Cilium</keyword>